<dbReference type="OrthoDB" id="6132182at2759"/>
<keyword evidence="7" id="KW-0503">Monooxygenase</keyword>
<keyword evidence="4" id="KW-0479">Metal-binding</keyword>
<evidence type="ECO:0000256" key="6">
    <source>
        <dbReference type="ARBA" id="ARBA00023008"/>
    </source>
</evidence>
<dbReference type="AlphaFoldDB" id="A0A8H5CSQ3"/>
<dbReference type="Gene3D" id="1.10.1280.10">
    <property type="entry name" value="Di-copper center containing domain from catechol oxidase"/>
    <property type="match status" value="1"/>
</dbReference>
<comment type="catalytic activity">
    <reaction evidence="10">
        <text>L-tyrosine + O2 = L-dopaquinone + H2O</text>
        <dbReference type="Rhea" id="RHEA:18117"/>
        <dbReference type="ChEBI" id="CHEBI:15377"/>
        <dbReference type="ChEBI" id="CHEBI:15379"/>
        <dbReference type="ChEBI" id="CHEBI:57924"/>
        <dbReference type="ChEBI" id="CHEBI:58315"/>
        <dbReference type="EC" id="1.14.18.1"/>
    </reaction>
</comment>
<comment type="catalytic activity">
    <reaction evidence="9">
        <text>2 L-dopa + O2 = 2 L-dopaquinone + 2 H2O</text>
        <dbReference type="Rhea" id="RHEA:34287"/>
        <dbReference type="ChEBI" id="CHEBI:15377"/>
        <dbReference type="ChEBI" id="CHEBI:15379"/>
        <dbReference type="ChEBI" id="CHEBI:57504"/>
        <dbReference type="ChEBI" id="CHEBI:57924"/>
        <dbReference type="EC" id="1.14.18.1"/>
    </reaction>
</comment>
<evidence type="ECO:0000256" key="9">
    <source>
        <dbReference type="ARBA" id="ARBA00048233"/>
    </source>
</evidence>
<comment type="cofactor">
    <cofactor evidence="1">
        <name>Cu(2+)</name>
        <dbReference type="ChEBI" id="CHEBI:29036"/>
    </cofactor>
</comment>
<dbReference type="InterPro" id="IPR002227">
    <property type="entry name" value="Tyrosinase_Cu-bd"/>
</dbReference>
<dbReference type="Pfam" id="PF00264">
    <property type="entry name" value="Tyrosinase"/>
    <property type="match status" value="1"/>
</dbReference>
<dbReference type="PROSITE" id="PS00497">
    <property type="entry name" value="TYROSINASE_1"/>
    <property type="match status" value="1"/>
</dbReference>
<dbReference type="Proteomes" id="UP000559027">
    <property type="component" value="Unassembled WGS sequence"/>
</dbReference>
<evidence type="ECO:0000259" key="11">
    <source>
        <dbReference type="PROSITE" id="PS00497"/>
    </source>
</evidence>
<dbReference type="GO" id="GO:0004503">
    <property type="term" value="F:tyrosinase activity"/>
    <property type="evidence" value="ECO:0007669"/>
    <property type="project" value="UniProtKB-EC"/>
</dbReference>
<evidence type="ECO:0000259" key="12">
    <source>
        <dbReference type="PROSITE" id="PS00498"/>
    </source>
</evidence>
<dbReference type="Pfam" id="PF18132">
    <property type="entry name" value="Tyrosinase_C"/>
    <property type="match status" value="1"/>
</dbReference>
<dbReference type="GO" id="GO:0042438">
    <property type="term" value="P:melanin biosynthetic process"/>
    <property type="evidence" value="ECO:0007669"/>
    <property type="project" value="UniProtKB-KW"/>
</dbReference>
<evidence type="ECO:0000256" key="5">
    <source>
        <dbReference type="ARBA" id="ARBA00023002"/>
    </source>
</evidence>
<dbReference type="SUPFAM" id="SSF48056">
    <property type="entry name" value="Di-copper centre-containing domain"/>
    <property type="match status" value="1"/>
</dbReference>
<dbReference type="Gene3D" id="2.60.310.20">
    <property type="match status" value="1"/>
</dbReference>
<protein>
    <recommendedName>
        <fullName evidence="3">tyrosinase</fullName>
        <ecNumber evidence="3">1.14.18.1</ecNumber>
    </recommendedName>
</protein>
<evidence type="ECO:0000256" key="3">
    <source>
        <dbReference type="ARBA" id="ARBA00011906"/>
    </source>
</evidence>
<evidence type="ECO:0000256" key="10">
    <source>
        <dbReference type="ARBA" id="ARBA00048881"/>
    </source>
</evidence>
<dbReference type="InterPro" id="IPR041640">
    <property type="entry name" value="Tyrosinase_C"/>
</dbReference>
<evidence type="ECO:0000256" key="1">
    <source>
        <dbReference type="ARBA" id="ARBA00001973"/>
    </source>
</evidence>
<gene>
    <name evidence="13" type="ORF">D9756_010919</name>
</gene>
<reference evidence="13 14" key="1">
    <citation type="journal article" date="2020" name="ISME J.">
        <title>Uncovering the hidden diversity of litter-decomposition mechanisms in mushroom-forming fungi.</title>
        <authorList>
            <person name="Floudas D."/>
            <person name="Bentzer J."/>
            <person name="Ahren D."/>
            <person name="Johansson T."/>
            <person name="Persson P."/>
            <person name="Tunlid A."/>
        </authorList>
    </citation>
    <scope>NUCLEOTIDE SEQUENCE [LARGE SCALE GENOMIC DNA]</scope>
    <source>
        <strain evidence="13 14">CBS 146.42</strain>
    </source>
</reference>
<dbReference type="InterPro" id="IPR050316">
    <property type="entry name" value="Tyrosinase/Hemocyanin"/>
</dbReference>
<dbReference type="GO" id="GO:0046872">
    <property type="term" value="F:metal ion binding"/>
    <property type="evidence" value="ECO:0007669"/>
    <property type="project" value="UniProtKB-KW"/>
</dbReference>
<keyword evidence="8" id="KW-0470">Melanin biosynthesis</keyword>
<evidence type="ECO:0000256" key="2">
    <source>
        <dbReference type="ARBA" id="ARBA00009928"/>
    </source>
</evidence>
<dbReference type="PANTHER" id="PTHR11474:SF76">
    <property type="entry name" value="SHKT DOMAIN-CONTAINING PROTEIN"/>
    <property type="match status" value="1"/>
</dbReference>
<dbReference type="EC" id="1.14.18.1" evidence="3"/>
<name>A0A8H5CSQ3_9AGAR</name>
<keyword evidence="6" id="KW-0186">Copper</keyword>
<dbReference type="PIRSF" id="PIRSF000340">
    <property type="entry name" value="MPO_fungal"/>
    <property type="match status" value="1"/>
</dbReference>
<dbReference type="PROSITE" id="PS00498">
    <property type="entry name" value="TYROSINASE_2"/>
    <property type="match status" value="1"/>
</dbReference>
<keyword evidence="14" id="KW-1185">Reference proteome</keyword>
<comment type="caution">
    <text evidence="13">The sequence shown here is derived from an EMBL/GenBank/DDBJ whole genome shotgun (WGS) entry which is preliminary data.</text>
</comment>
<dbReference type="PANTHER" id="PTHR11474">
    <property type="entry name" value="TYROSINASE FAMILY MEMBER"/>
    <property type="match status" value="1"/>
</dbReference>
<evidence type="ECO:0000313" key="14">
    <source>
        <dbReference type="Proteomes" id="UP000559027"/>
    </source>
</evidence>
<dbReference type="PRINTS" id="PR00092">
    <property type="entry name" value="TYROSINASE"/>
</dbReference>
<proteinExistence type="inferred from homology"/>
<evidence type="ECO:0000256" key="7">
    <source>
        <dbReference type="ARBA" id="ARBA00023033"/>
    </source>
</evidence>
<feature type="domain" description="Tyrosinase copper-binding" evidence="11">
    <location>
        <begin position="87"/>
        <end position="104"/>
    </location>
</feature>
<evidence type="ECO:0000256" key="4">
    <source>
        <dbReference type="ARBA" id="ARBA00022723"/>
    </source>
</evidence>
<feature type="domain" description="Tyrosinase copper-binding" evidence="12">
    <location>
        <begin position="279"/>
        <end position="290"/>
    </location>
</feature>
<dbReference type="InterPro" id="IPR008922">
    <property type="entry name" value="Di-copper_centre_dom_sf"/>
</dbReference>
<dbReference type="InterPro" id="IPR016216">
    <property type="entry name" value="Monophenol_mOase_fun"/>
</dbReference>
<comment type="similarity">
    <text evidence="2">Belongs to the tyrosinase family.</text>
</comment>
<sequence>MAHQLTAPLGGGVQPRLEINTFVQNDRMFSLYVQALNEMEQLDQSQLPSWFQVAGIHGLPFIEYDGSVGDNGFVADPQNQWAGYCTHGSTLFPTWHRPYVMLVEQIINHHAQQIAGTYKTYDRREWVDAATKLRQPYWDWAENIVPPPQVISLDQVEITAPNGRRKNVTNPLRRYTFHPIDPSFPLPYSRWQTTLRQPSRTGPNAKDNVTLLVNTLSNSQRSTTSDTFSMLTRIRDWNHFSNHDPTFGSANSLESIHDNIHVLVGGNGDMSDPAVAAFDPIFFLHHANVDRLLSLWSAINPGVWVSPGNAGAGTYTLAFNQSVNAQTPLTPFWKTQSRFWLSNQVTDTSPLGYTYPEFQGLSGNKQALQKAIARKVTNLYGPGSAPMSRRSIEGDIVNNQKRDQQLIQRANPLTKLLDGGKYSDWTARVVFDRSEVGHSFSVILFLGDVPGDSTEWLTCQQFVGAHHAFVNGMPCASCSSKSMEEGFVSLNPYIAGSSNLSSFEAGVVAPLLTQGLQWRVLRTDGQAVDVKSLQVTILEVPLQLLPGAFLPTVGEVITWSNITQGRTGGQPN</sequence>
<organism evidence="13 14">
    <name type="scientific">Leucocoprinus leucothites</name>
    <dbReference type="NCBI Taxonomy" id="201217"/>
    <lineage>
        <taxon>Eukaryota</taxon>
        <taxon>Fungi</taxon>
        <taxon>Dikarya</taxon>
        <taxon>Basidiomycota</taxon>
        <taxon>Agaricomycotina</taxon>
        <taxon>Agaricomycetes</taxon>
        <taxon>Agaricomycetidae</taxon>
        <taxon>Agaricales</taxon>
        <taxon>Agaricineae</taxon>
        <taxon>Agaricaceae</taxon>
        <taxon>Leucocoprinus</taxon>
    </lineage>
</organism>
<keyword evidence="5" id="KW-0560">Oxidoreductase</keyword>
<accession>A0A8H5CSQ3</accession>
<evidence type="ECO:0000313" key="13">
    <source>
        <dbReference type="EMBL" id="KAF5345952.1"/>
    </source>
</evidence>
<dbReference type="EMBL" id="JAACJO010000037">
    <property type="protein sequence ID" value="KAF5345952.1"/>
    <property type="molecule type" value="Genomic_DNA"/>
</dbReference>
<evidence type="ECO:0000256" key="8">
    <source>
        <dbReference type="ARBA" id="ARBA00023101"/>
    </source>
</evidence>